<evidence type="ECO:0000256" key="4">
    <source>
        <dbReference type="ARBA" id="ARBA00023157"/>
    </source>
</evidence>
<dbReference type="Pfam" id="PF06702">
    <property type="entry name" value="Fam20C"/>
    <property type="match status" value="1"/>
</dbReference>
<dbReference type="OrthoDB" id="8583677at2759"/>
<name>A0A6P8J335_ACTTE</name>
<organism evidence="12 13">
    <name type="scientific">Actinia tenebrosa</name>
    <name type="common">Australian red waratah sea anemone</name>
    <dbReference type="NCBI Taxonomy" id="6105"/>
    <lineage>
        <taxon>Eukaryota</taxon>
        <taxon>Metazoa</taxon>
        <taxon>Cnidaria</taxon>
        <taxon>Anthozoa</taxon>
        <taxon>Hexacorallia</taxon>
        <taxon>Actiniaria</taxon>
        <taxon>Actiniidae</taxon>
        <taxon>Actinia</taxon>
    </lineage>
</organism>
<feature type="region of interest" description="Disordered" evidence="9">
    <location>
        <begin position="74"/>
        <end position="121"/>
    </location>
</feature>
<keyword evidence="8" id="KW-0479">Metal-binding</keyword>
<evidence type="ECO:0000256" key="2">
    <source>
        <dbReference type="ARBA" id="ARBA00006557"/>
    </source>
</evidence>
<keyword evidence="8" id="KW-0464">Manganese</keyword>
<evidence type="ECO:0000256" key="3">
    <source>
        <dbReference type="ARBA" id="ARBA00023034"/>
    </source>
</evidence>
<keyword evidence="7" id="KW-0547">Nucleotide-binding</keyword>
<comment type="subcellular location">
    <subcellularLocation>
        <location evidence="1">Golgi apparatus</location>
    </subcellularLocation>
</comment>
<dbReference type="CDD" id="cd10314">
    <property type="entry name" value="FAM20_C"/>
    <property type="match status" value="1"/>
</dbReference>
<feature type="binding site" evidence="7">
    <location>
        <position position="351"/>
    </location>
    <ligand>
        <name>ATP</name>
        <dbReference type="ChEBI" id="CHEBI:30616"/>
    </ligand>
</feature>
<dbReference type="GO" id="GO:0005524">
    <property type="term" value="F:ATP binding"/>
    <property type="evidence" value="ECO:0007669"/>
    <property type="project" value="UniProtKB-KW"/>
</dbReference>
<evidence type="ECO:0000313" key="12">
    <source>
        <dbReference type="Proteomes" id="UP000515163"/>
    </source>
</evidence>
<dbReference type="GO" id="GO:0016773">
    <property type="term" value="F:phosphotransferase activity, alcohol group as acceptor"/>
    <property type="evidence" value="ECO:0007669"/>
    <property type="project" value="TreeGrafter"/>
</dbReference>
<keyword evidence="5" id="KW-0325">Glycoprotein</keyword>
<keyword evidence="12" id="KW-1185">Reference proteome</keyword>
<comment type="cofactor">
    <cofactor evidence="8">
        <name>Mn(2+)</name>
        <dbReference type="ChEBI" id="CHEBI:29035"/>
    </cofactor>
</comment>
<feature type="binding site" evidence="8">
    <location>
        <position position="200"/>
    </location>
    <ligand>
        <name>Mn(2+)</name>
        <dbReference type="ChEBI" id="CHEBI:29035"/>
    </ligand>
</feature>
<dbReference type="InterPro" id="IPR024869">
    <property type="entry name" value="FAM20"/>
</dbReference>
<feature type="binding site" evidence="7">
    <location>
        <begin position="280"/>
        <end position="283"/>
    </location>
    <ligand>
        <name>ATP</name>
        <dbReference type="ChEBI" id="CHEBI:30616"/>
    </ligand>
</feature>
<feature type="active site" evidence="6">
    <location>
        <position position="346"/>
    </location>
</feature>
<evidence type="ECO:0000256" key="1">
    <source>
        <dbReference type="ARBA" id="ARBA00004555"/>
    </source>
</evidence>
<feature type="domain" description="FAM20 C-terminal" evidence="11">
    <location>
        <begin position="246"/>
        <end position="458"/>
    </location>
</feature>
<keyword evidence="10" id="KW-0472">Membrane</keyword>
<dbReference type="PANTHER" id="PTHR12450">
    <property type="entry name" value="DENTIN MATRIX PROTEIN 4 PROTEIN FAM20"/>
    <property type="match status" value="1"/>
</dbReference>
<dbReference type="InterPro" id="IPR009581">
    <property type="entry name" value="FAM20_C"/>
</dbReference>
<comment type="similarity">
    <text evidence="2">Belongs to the FAM20 family.</text>
</comment>
<evidence type="ECO:0000313" key="13">
    <source>
        <dbReference type="RefSeq" id="XP_031574376.1"/>
    </source>
</evidence>
<keyword evidence="4" id="KW-1015">Disulfide bond</keyword>
<feature type="binding site" evidence="7">
    <location>
        <position position="181"/>
    </location>
    <ligand>
        <name>ATP</name>
        <dbReference type="ChEBI" id="CHEBI:30616"/>
    </ligand>
</feature>
<feature type="compositionally biased region" description="Acidic residues" evidence="9">
    <location>
        <begin position="108"/>
        <end position="120"/>
    </location>
</feature>
<dbReference type="RefSeq" id="XP_031574376.1">
    <property type="nucleotide sequence ID" value="XM_031718516.1"/>
</dbReference>
<keyword evidence="10" id="KW-0812">Transmembrane</keyword>
<dbReference type="GO" id="GO:0046872">
    <property type="term" value="F:metal ion binding"/>
    <property type="evidence" value="ECO:0007669"/>
    <property type="project" value="UniProtKB-KW"/>
</dbReference>
<evidence type="ECO:0000256" key="8">
    <source>
        <dbReference type="PIRSR" id="PIRSR624869-3"/>
    </source>
</evidence>
<feature type="compositionally biased region" description="Basic and acidic residues" evidence="9">
    <location>
        <begin position="85"/>
        <end position="107"/>
    </location>
</feature>
<dbReference type="InParanoid" id="A0A6P8J335"/>
<gene>
    <name evidence="13" type="primary">LOC116308140</name>
</gene>
<accession>A0A6P8J335</accession>
<dbReference type="AlphaFoldDB" id="A0A6P8J335"/>
<sequence length="464" mass="53276">MKLKERFIFGGCLGILIVPFLWLHITEYQERQLDENERTIRFLQAPDHSDFNSIEHGHSLSRTRLKFRSNQELNNIDSNNNVNMDTKEDKSLHISKEKRSTENLNEKDDGDDDDDDEPDDPWLTWKEMVKLRQLTSSQPGGVNTILDGLSFKPIVAAGIGYKGTQLKATFLLDGKQKVVFKPMRYPRDYVIEGKPYDGYDRHNGEIAAFHVDRILGFNRAPPVAGRKVNLEDEVEPIAERSLLNTFFKKDGNTCFYGVCHYCNKEEAACANKTVMEGSLTIWLPRGWGLAKWRHPWQRTYTSKKAIWEVDNNHCKRVLKKYPYDEGPRLLDIIDTAIFDFIIGNADRHHYETLKKGDEDGVLVHLDNAKSFGNPKVDEISILAPLYQCCRVRRSTWQRLTAIASDKSKTLGQRLKESTDADALAPILTSPHLKAVDRRLAIVIEIGKKCMDKNGKRKVLKDERM</sequence>
<keyword evidence="7" id="KW-0067">ATP-binding</keyword>
<feature type="binding site" evidence="7">
    <location>
        <position position="165"/>
    </location>
    <ligand>
        <name>ATP</name>
        <dbReference type="ChEBI" id="CHEBI:30616"/>
    </ligand>
</feature>
<keyword evidence="3" id="KW-0333">Golgi apparatus</keyword>
<evidence type="ECO:0000256" key="9">
    <source>
        <dbReference type="SAM" id="MobiDB-lite"/>
    </source>
</evidence>
<dbReference type="KEGG" id="aten:116308140"/>
<keyword evidence="10" id="KW-1133">Transmembrane helix</keyword>
<proteinExistence type="inferred from homology"/>
<evidence type="ECO:0000256" key="6">
    <source>
        <dbReference type="PIRSR" id="PIRSR624869-1"/>
    </source>
</evidence>
<dbReference type="GeneID" id="116308140"/>
<feature type="binding site" evidence="8">
    <location>
        <position position="366"/>
    </location>
    <ligand>
        <name>Mn(2+)</name>
        <dbReference type="ChEBI" id="CHEBI:29035"/>
    </ligand>
</feature>
<evidence type="ECO:0000256" key="5">
    <source>
        <dbReference type="ARBA" id="ARBA00023180"/>
    </source>
</evidence>
<dbReference type="Proteomes" id="UP000515163">
    <property type="component" value="Unplaced"/>
</dbReference>
<dbReference type="FunCoup" id="A0A6P8J335">
    <property type="interactions" value="1936"/>
</dbReference>
<protein>
    <submittedName>
        <fullName evidence="13">Glycosaminoglycan xylosylkinase-like isoform X1</fullName>
    </submittedName>
</protein>
<evidence type="ECO:0000256" key="10">
    <source>
        <dbReference type="SAM" id="Phobius"/>
    </source>
</evidence>
<evidence type="ECO:0000256" key="7">
    <source>
        <dbReference type="PIRSR" id="PIRSR624869-2"/>
    </source>
</evidence>
<dbReference type="PANTHER" id="PTHR12450:SF14">
    <property type="entry name" value="GLYCOSAMINOGLYCAN XYLOSYLKINASE"/>
    <property type="match status" value="1"/>
</dbReference>
<feature type="binding site" evidence="7">
    <location>
        <position position="366"/>
    </location>
    <ligand>
        <name>ATP</name>
        <dbReference type="ChEBI" id="CHEBI:30616"/>
    </ligand>
</feature>
<feature type="compositionally biased region" description="Low complexity" evidence="9">
    <location>
        <begin position="74"/>
        <end position="83"/>
    </location>
</feature>
<dbReference type="GO" id="GO:0005794">
    <property type="term" value="C:Golgi apparatus"/>
    <property type="evidence" value="ECO:0007669"/>
    <property type="project" value="UniProtKB-SubCell"/>
</dbReference>
<feature type="transmembrane region" description="Helical" evidence="10">
    <location>
        <begin position="7"/>
        <end position="25"/>
    </location>
</feature>
<reference evidence="13" key="1">
    <citation type="submission" date="2025-08" db="UniProtKB">
        <authorList>
            <consortium name="RefSeq"/>
        </authorList>
    </citation>
    <scope>IDENTIFICATION</scope>
    <source>
        <tissue evidence="13">Tentacle</tissue>
    </source>
</reference>
<evidence type="ECO:0000259" key="11">
    <source>
        <dbReference type="Pfam" id="PF06702"/>
    </source>
</evidence>